<feature type="compositionally biased region" description="Basic and acidic residues" evidence="1">
    <location>
        <begin position="140"/>
        <end position="155"/>
    </location>
</feature>
<feature type="region of interest" description="Disordered" evidence="1">
    <location>
        <begin position="136"/>
        <end position="174"/>
    </location>
</feature>
<dbReference type="EMBL" id="JAHQIW010006873">
    <property type="protein sequence ID" value="KAJ1370929.1"/>
    <property type="molecule type" value="Genomic_DNA"/>
</dbReference>
<gene>
    <name evidence="2" type="ORF">KIN20_032756</name>
</gene>
<dbReference type="AlphaFoldDB" id="A0AAD5R7A0"/>
<dbReference type="Proteomes" id="UP001196413">
    <property type="component" value="Unassembled WGS sequence"/>
</dbReference>
<feature type="compositionally biased region" description="Basic and acidic residues" evidence="1">
    <location>
        <begin position="422"/>
        <end position="439"/>
    </location>
</feature>
<accession>A0AAD5R7A0</accession>
<proteinExistence type="predicted"/>
<feature type="region of interest" description="Disordered" evidence="1">
    <location>
        <begin position="328"/>
        <end position="368"/>
    </location>
</feature>
<feature type="region of interest" description="Disordered" evidence="1">
    <location>
        <begin position="383"/>
        <end position="405"/>
    </location>
</feature>
<comment type="caution">
    <text evidence="2">The sequence shown here is derived from an EMBL/GenBank/DDBJ whole genome shotgun (WGS) entry which is preliminary data.</text>
</comment>
<sequence>MALKRIKKTKSSVIEDDAVENEPTTFIDPIRPNVHQLDYRIMNHPSLRMREIIELGSAGTMADLSETLSSASDWLQKQKAKMKEFLGRMDGVKTLPKTPNRGKTFANVRNTAQLFRSTLPLAEICDNSSNRLWPTFSRVKNGDDEATDRHEDEPPSKVTGTENQWKGEEVNEERETIRCEEVKNPEQPVQYSGYISDEYVSATESSEQRPHVKMECESPTTVAGPEGVPVLTQTPKIRVKVTRSVAKEKAAEVERLGGQPVRSKRLREQQLLSTVAAVRKEMINRAVAGHSQTRLQRPGHQHVVTTPCKREYKDAVLRVVNEQDLMRNSGDRKVLPTPSRLNRAVPKAPLGALANPRTPYDPHSKEEAEALWRKKEEVAAQLREEQRKERAERARKEREEKALKAQRRRELKELEEKLKAQARRQKEIRDERRREELRLQKSPSRCKFASSSRKSCESKRFVPLHTRPCSCEIGKNLVQSWRRSYERAYEEYTFARV</sequence>
<protein>
    <submittedName>
        <fullName evidence="2">Uncharacterized protein</fullName>
    </submittedName>
</protein>
<evidence type="ECO:0000256" key="1">
    <source>
        <dbReference type="SAM" id="MobiDB-lite"/>
    </source>
</evidence>
<evidence type="ECO:0000313" key="2">
    <source>
        <dbReference type="EMBL" id="KAJ1370929.1"/>
    </source>
</evidence>
<organism evidence="2 3">
    <name type="scientific">Parelaphostrongylus tenuis</name>
    <name type="common">Meningeal worm</name>
    <dbReference type="NCBI Taxonomy" id="148309"/>
    <lineage>
        <taxon>Eukaryota</taxon>
        <taxon>Metazoa</taxon>
        <taxon>Ecdysozoa</taxon>
        <taxon>Nematoda</taxon>
        <taxon>Chromadorea</taxon>
        <taxon>Rhabditida</taxon>
        <taxon>Rhabditina</taxon>
        <taxon>Rhabditomorpha</taxon>
        <taxon>Strongyloidea</taxon>
        <taxon>Metastrongylidae</taxon>
        <taxon>Parelaphostrongylus</taxon>
    </lineage>
</organism>
<evidence type="ECO:0000313" key="3">
    <source>
        <dbReference type="Proteomes" id="UP001196413"/>
    </source>
</evidence>
<feature type="region of interest" description="Disordered" evidence="1">
    <location>
        <begin position="422"/>
        <end position="444"/>
    </location>
</feature>
<keyword evidence="3" id="KW-1185">Reference proteome</keyword>
<name>A0AAD5R7A0_PARTN</name>
<reference evidence="2" key="1">
    <citation type="submission" date="2021-06" db="EMBL/GenBank/DDBJ databases">
        <title>Parelaphostrongylus tenuis whole genome reference sequence.</title>
        <authorList>
            <person name="Garwood T.J."/>
            <person name="Larsen P.A."/>
            <person name="Fountain-Jones N.M."/>
            <person name="Garbe J.R."/>
            <person name="Macchietto M.G."/>
            <person name="Kania S.A."/>
            <person name="Gerhold R.W."/>
            <person name="Richards J.E."/>
            <person name="Wolf T.M."/>
        </authorList>
    </citation>
    <scope>NUCLEOTIDE SEQUENCE</scope>
    <source>
        <strain evidence="2">MNPRO001-30</strain>
        <tissue evidence="2">Meninges</tissue>
    </source>
</reference>
<feature type="compositionally biased region" description="Basic and acidic residues" evidence="1">
    <location>
        <begin position="165"/>
        <end position="174"/>
    </location>
</feature>